<evidence type="ECO:0000256" key="1">
    <source>
        <dbReference type="ARBA" id="ARBA00004635"/>
    </source>
</evidence>
<keyword evidence="3" id="KW-0309">Germination</keyword>
<feature type="domain" description="Spore germination GerAC-like C-terminal" evidence="8">
    <location>
        <begin position="223"/>
        <end position="386"/>
    </location>
</feature>
<dbReference type="NCBIfam" id="TIGR02887">
    <property type="entry name" value="spore_ger_x_C"/>
    <property type="match status" value="1"/>
</dbReference>
<feature type="domain" description="Spore germination protein N-terminal" evidence="9">
    <location>
        <begin position="22"/>
        <end position="196"/>
    </location>
</feature>
<dbReference type="Gene3D" id="3.30.300.210">
    <property type="entry name" value="Nutrient germinant receptor protein C, domain 3"/>
    <property type="match status" value="1"/>
</dbReference>
<dbReference type="EMBL" id="SLXK01000034">
    <property type="protein sequence ID" value="TCP22660.1"/>
    <property type="molecule type" value="Genomic_DNA"/>
</dbReference>
<dbReference type="RefSeq" id="WP_132747458.1">
    <property type="nucleotide sequence ID" value="NZ_SLXK01000034.1"/>
</dbReference>
<dbReference type="InterPro" id="IPR057336">
    <property type="entry name" value="GerAC_N"/>
</dbReference>
<dbReference type="PANTHER" id="PTHR35789:SF1">
    <property type="entry name" value="SPORE GERMINATION PROTEIN B3"/>
    <property type="match status" value="1"/>
</dbReference>
<proteinExistence type="inferred from homology"/>
<evidence type="ECO:0000256" key="3">
    <source>
        <dbReference type="ARBA" id="ARBA00022544"/>
    </source>
</evidence>
<name>A0A4R2NM39_9BACL</name>
<comment type="caution">
    <text evidence="10">The sequence shown here is derived from an EMBL/GenBank/DDBJ whole genome shotgun (WGS) entry which is preliminary data.</text>
</comment>
<dbReference type="InterPro" id="IPR046953">
    <property type="entry name" value="Spore_GerAC-like_C"/>
</dbReference>
<dbReference type="OrthoDB" id="9816067at2"/>
<dbReference type="AlphaFoldDB" id="A0A4R2NM39"/>
<comment type="subcellular location">
    <subcellularLocation>
        <location evidence="1">Membrane</location>
        <topology evidence="1">Lipid-anchor</topology>
    </subcellularLocation>
</comment>
<dbReference type="Pfam" id="PF25198">
    <property type="entry name" value="Spore_GerAC_N"/>
    <property type="match status" value="1"/>
</dbReference>
<dbReference type="PANTHER" id="PTHR35789">
    <property type="entry name" value="SPORE GERMINATION PROTEIN B3"/>
    <property type="match status" value="1"/>
</dbReference>
<keyword evidence="7" id="KW-0449">Lipoprotein</keyword>
<evidence type="ECO:0000256" key="6">
    <source>
        <dbReference type="ARBA" id="ARBA00023139"/>
    </source>
</evidence>
<evidence type="ECO:0000259" key="8">
    <source>
        <dbReference type="Pfam" id="PF05504"/>
    </source>
</evidence>
<evidence type="ECO:0000256" key="7">
    <source>
        <dbReference type="ARBA" id="ARBA00023288"/>
    </source>
</evidence>
<evidence type="ECO:0000313" key="11">
    <source>
        <dbReference type="Proteomes" id="UP000295416"/>
    </source>
</evidence>
<dbReference type="Proteomes" id="UP000295416">
    <property type="component" value="Unassembled WGS sequence"/>
</dbReference>
<gene>
    <name evidence="10" type="ORF">EV207_1342</name>
</gene>
<reference evidence="10 11" key="1">
    <citation type="submission" date="2019-03" db="EMBL/GenBank/DDBJ databases">
        <title>Genomic Encyclopedia of Type Strains, Phase IV (KMG-IV): sequencing the most valuable type-strain genomes for metagenomic binning, comparative biology and taxonomic classification.</title>
        <authorList>
            <person name="Goeker M."/>
        </authorList>
    </citation>
    <scope>NUCLEOTIDE SEQUENCE [LARGE SCALE GENOMIC DNA]</scope>
    <source>
        <strain evidence="10 11">DSM 19377</strain>
    </source>
</reference>
<dbReference type="GO" id="GO:0009847">
    <property type="term" value="P:spore germination"/>
    <property type="evidence" value="ECO:0007669"/>
    <property type="project" value="InterPro"/>
</dbReference>
<keyword evidence="4" id="KW-0732">Signal</keyword>
<evidence type="ECO:0000256" key="5">
    <source>
        <dbReference type="ARBA" id="ARBA00023136"/>
    </source>
</evidence>
<comment type="similarity">
    <text evidence="2">Belongs to the GerABKC lipoprotein family.</text>
</comment>
<sequence length="399" mass="45277">MNRCFVFSMIVVIAFILNGCWDAYELDQIGIVTGVAIDKGEAKKLKMSVEIINAPELSPQQSKGNSSTVVYGLEGNSVAELSHKMNVAVSKKLDFSHLQTLVIGESVAREGLLDFLDYFESSKETRNDFDFIIAKKVSAEDLMSTTYPTENIPSMKIYSQLETGSKEWGTYPRVRMKDIITAMVSEGRQPVIPVATVTGSIEEGINVENRKNVEPKAIVTFTNLGVFKGDKLLGYLSLDDTRNYLWTQNKLKFTSISVPCGKNKFFTVRAYHSQTNIKANYRKGEPNIKLNIEMEARLDEIHCHADITKSNVYKKLEKKIEDHVEQKMTATINKVQNKYKIDIFGFGDVMNRQDYQAFKKVKNKWDEEFTRADIAVNVKVNLRRAGVRTKSFLTELKNE</sequence>
<evidence type="ECO:0000259" key="9">
    <source>
        <dbReference type="Pfam" id="PF25198"/>
    </source>
</evidence>
<dbReference type="InterPro" id="IPR008844">
    <property type="entry name" value="Spore_GerAC-like"/>
</dbReference>
<evidence type="ECO:0000256" key="2">
    <source>
        <dbReference type="ARBA" id="ARBA00007886"/>
    </source>
</evidence>
<organism evidence="10 11">
    <name type="scientific">Scopulibacillus darangshiensis</name>
    <dbReference type="NCBI Taxonomy" id="442528"/>
    <lineage>
        <taxon>Bacteria</taxon>
        <taxon>Bacillati</taxon>
        <taxon>Bacillota</taxon>
        <taxon>Bacilli</taxon>
        <taxon>Bacillales</taxon>
        <taxon>Sporolactobacillaceae</taxon>
        <taxon>Scopulibacillus</taxon>
    </lineage>
</organism>
<evidence type="ECO:0000256" key="4">
    <source>
        <dbReference type="ARBA" id="ARBA00022729"/>
    </source>
</evidence>
<dbReference type="Pfam" id="PF05504">
    <property type="entry name" value="Spore_GerAC"/>
    <property type="match status" value="1"/>
</dbReference>
<dbReference type="GO" id="GO:0016020">
    <property type="term" value="C:membrane"/>
    <property type="evidence" value="ECO:0007669"/>
    <property type="project" value="UniProtKB-SubCell"/>
</dbReference>
<dbReference type="InterPro" id="IPR038501">
    <property type="entry name" value="Spore_GerAC_C_sf"/>
</dbReference>
<protein>
    <submittedName>
        <fullName evidence="10">Spore germination protein KC</fullName>
    </submittedName>
</protein>
<keyword evidence="6" id="KW-0564">Palmitate</keyword>
<evidence type="ECO:0000313" key="10">
    <source>
        <dbReference type="EMBL" id="TCP22660.1"/>
    </source>
</evidence>
<keyword evidence="11" id="KW-1185">Reference proteome</keyword>
<accession>A0A4R2NM39</accession>
<keyword evidence="5" id="KW-0472">Membrane</keyword>